<dbReference type="InterPro" id="IPR001610">
    <property type="entry name" value="PAC"/>
</dbReference>
<dbReference type="PANTHER" id="PTHR33745">
    <property type="entry name" value="RSBT ANTAGONIST PROTEIN RSBS-RELATED"/>
    <property type="match status" value="1"/>
</dbReference>
<dbReference type="InterPro" id="IPR013655">
    <property type="entry name" value="PAS_fold_3"/>
</dbReference>
<dbReference type="PROSITE" id="PS50112">
    <property type="entry name" value="PAS"/>
    <property type="match status" value="1"/>
</dbReference>
<dbReference type="Pfam" id="PF08447">
    <property type="entry name" value="PAS_3"/>
    <property type="match status" value="1"/>
</dbReference>
<comment type="caution">
    <text evidence="5">The sequence shown here is derived from an EMBL/GenBank/DDBJ whole genome shotgun (WGS) entry which is preliminary data.</text>
</comment>
<reference evidence="6" key="1">
    <citation type="submission" date="2017-08" db="EMBL/GenBank/DDBJ databases">
        <authorList>
            <person name="Grouzdev D.S."/>
            <person name="Gaisin V.A."/>
            <person name="Rysina M.S."/>
            <person name="Gorlenko V.M."/>
        </authorList>
    </citation>
    <scope>NUCLEOTIDE SEQUENCE [LARGE SCALE GENOMIC DNA]</scope>
    <source>
        <strain evidence="6">Kir15-3F</strain>
    </source>
</reference>
<keyword evidence="1" id="KW-0597">Phosphoprotein</keyword>
<dbReference type="Gene3D" id="3.30.750.24">
    <property type="entry name" value="STAS domain"/>
    <property type="match status" value="1"/>
</dbReference>
<organism evidence="5 6">
    <name type="scientific">Candidatus Viridilinea mediisalina</name>
    <dbReference type="NCBI Taxonomy" id="2024553"/>
    <lineage>
        <taxon>Bacteria</taxon>
        <taxon>Bacillati</taxon>
        <taxon>Chloroflexota</taxon>
        <taxon>Chloroflexia</taxon>
        <taxon>Chloroflexales</taxon>
        <taxon>Chloroflexineae</taxon>
        <taxon>Oscillochloridaceae</taxon>
        <taxon>Candidatus Viridilinea</taxon>
    </lineage>
</organism>
<dbReference type="AlphaFoldDB" id="A0A2A6RJI5"/>
<dbReference type="Gene3D" id="3.30.450.20">
    <property type="entry name" value="PAS domain"/>
    <property type="match status" value="1"/>
</dbReference>
<dbReference type="NCBIfam" id="TIGR00229">
    <property type="entry name" value="sensory_box"/>
    <property type="match status" value="1"/>
</dbReference>
<dbReference type="PROSITE" id="PS50801">
    <property type="entry name" value="STAS"/>
    <property type="match status" value="1"/>
</dbReference>
<feature type="domain" description="STAS" evidence="4">
    <location>
        <begin position="163"/>
        <end position="274"/>
    </location>
</feature>
<dbReference type="InterPro" id="IPR035965">
    <property type="entry name" value="PAS-like_dom_sf"/>
</dbReference>
<dbReference type="Proteomes" id="UP000220527">
    <property type="component" value="Unassembled WGS sequence"/>
</dbReference>
<gene>
    <name evidence="5" type="ORF">CJ255_09565</name>
</gene>
<dbReference type="InterPro" id="IPR051932">
    <property type="entry name" value="Bact_StressResp_Reg"/>
</dbReference>
<feature type="domain" description="PAC" evidence="3">
    <location>
        <begin position="94"/>
        <end position="146"/>
    </location>
</feature>
<evidence type="ECO:0000256" key="1">
    <source>
        <dbReference type="ARBA" id="ARBA00022553"/>
    </source>
</evidence>
<evidence type="ECO:0000259" key="4">
    <source>
        <dbReference type="PROSITE" id="PS50801"/>
    </source>
</evidence>
<protein>
    <submittedName>
        <fullName evidence="5">Histidine kinase</fullName>
    </submittedName>
</protein>
<dbReference type="Pfam" id="PF01740">
    <property type="entry name" value="STAS"/>
    <property type="match status" value="1"/>
</dbReference>
<dbReference type="InterPro" id="IPR000700">
    <property type="entry name" value="PAS-assoc_C"/>
</dbReference>
<dbReference type="PROSITE" id="PS50113">
    <property type="entry name" value="PAC"/>
    <property type="match status" value="1"/>
</dbReference>
<dbReference type="InterPro" id="IPR002645">
    <property type="entry name" value="STAS_dom"/>
</dbReference>
<dbReference type="CDD" id="cd00130">
    <property type="entry name" value="PAS"/>
    <property type="match status" value="1"/>
</dbReference>
<dbReference type="SMART" id="SM00086">
    <property type="entry name" value="PAC"/>
    <property type="match status" value="1"/>
</dbReference>
<keyword evidence="5" id="KW-0808">Transferase</keyword>
<dbReference type="SUPFAM" id="SSF55785">
    <property type="entry name" value="PYP-like sensor domain (PAS domain)"/>
    <property type="match status" value="1"/>
</dbReference>
<dbReference type="RefSeq" id="WP_097643881.1">
    <property type="nucleotide sequence ID" value="NZ_NQWI01000034.1"/>
</dbReference>
<proteinExistence type="predicted"/>
<dbReference type="EMBL" id="NQWI01000034">
    <property type="protein sequence ID" value="PDW03284.1"/>
    <property type="molecule type" value="Genomic_DNA"/>
</dbReference>
<dbReference type="PANTHER" id="PTHR33745:SF3">
    <property type="entry name" value="RSBT CO-ANTAGONIST PROTEIN RSBRC"/>
    <property type="match status" value="1"/>
</dbReference>
<feature type="domain" description="PAS" evidence="2">
    <location>
        <begin position="19"/>
        <end position="91"/>
    </location>
</feature>
<evidence type="ECO:0000313" key="5">
    <source>
        <dbReference type="EMBL" id="PDW03284.1"/>
    </source>
</evidence>
<sequence>MPPNDNADATALRAELARLNERYTMLVSAIGLMVYDYHIPSGTISWSGETERVCGRTYAELDGGIAQWEQLIHPEDRPETLRALEVALAAQDRYDVEYRFQHKDGSYVWIFEHGYFIADATGKPEHMFGMLQNITLLKEAQDQQLRMQAEIIDAQAMALNELSTPLMPISDGTVVLPLIGSIDSRRAQQIMETLLQGVGERNAHVAIIDITGVAVVDTQVANTLIQAAQAVRLLGARVMLTGIRPEVAQTLIGLGVDLSVIDTKASLQDGIAAALDLV</sequence>
<dbReference type="OrthoDB" id="9779734at2"/>
<dbReference type="SUPFAM" id="SSF52091">
    <property type="entry name" value="SpoIIaa-like"/>
    <property type="match status" value="1"/>
</dbReference>
<accession>A0A2A6RJI5</accession>
<dbReference type="InterPro" id="IPR036513">
    <property type="entry name" value="STAS_dom_sf"/>
</dbReference>
<evidence type="ECO:0000313" key="6">
    <source>
        <dbReference type="Proteomes" id="UP000220527"/>
    </source>
</evidence>
<dbReference type="InterPro" id="IPR000014">
    <property type="entry name" value="PAS"/>
</dbReference>
<evidence type="ECO:0000259" key="3">
    <source>
        <dbReference type="PROSITE" id="PS50113"/>
    </source>
</evidence>
<keyword evidence="5" id="KW-0418">Kinase</keyword>
<keyword evidence="6" id="KW-1185">Reference proteome</keyword>
<name>A0A2A6RJI5_9CHLR</name>
<evidence type="ECO:0000259" key="2">
    <source>
        <dbReference type="PROSITE" id="PS50112"/>
    </source>
</evidence>
<dbReference type="CDD" id="cd07041">
    <property type="entry name" value="STAS_RsbR_RsbS_like"/>
    <property type="match status" value="1"/>
</dbReference>
<dbReference type="GO" id="GO:0016301">
    <property type="term" value="F:kinase activity"/>
    <property type="evidence" value="ECO:0007669"/>
    <property type="project" value="UniProtKB-KW"/>
</dbReference>